<gene>
    <name evidence="2" type="ORF">AM402_17905</name>
</gene>
<feature type="chain" id="PRO_5044168306" evidence="1">
    <location>
        <begin position="21"/>
        <end position="181"/>
    </location>
</feature>
<dbReference type="Proteomes" id="UP000195540">
    <property type="component" value="Chromosome"/>
</dbReference>
<proteinExistence type="predicted"/>
<accession>A0AAJ0YBC3</accession>
<feature type="signal peptide" evidence="1">
    <location>
        <begin position="1"/>
        <end position="20"/>
    </location>
</feature>
<dbReference type="InterPro" id="IPR021300">
    <property type="entry name" value="Integr_conj_element_PFL4695"/>
</dbReference>
<evidence type="ECO:0000313" key="2">
    <source>
        <dbReference type="EMBL" id="ARX35922.1"/>
    </source>
</evidence>
<dbReference type="Pfam" id="PF11072">
    <property type="entry name" value="DUF2859"/>
    <property type="match status" value="1"/>
</dbReference>
<organism evidence="2 3">
    <name type="scientific">Proteus mirabilis</name>
    <dbReference type="NCBI Taxonomy" id="584"/>
    <lineage>
        <taxon>Bacteria</taxon>
        <taxon>Pseudomonadati</taxon>
        <taxon>Pseudomonadota</taxon>
        <taxon>Gammaproteobacteria</taxon>
        <taxon>Enterobacterales</taxon>
        <taxon>Morganellaceae</taxon>
        <taxon>Proteus</taxon>
    </lineage>
</organism>
<sequence length="181" mass="19718">MAKSRLVFLFIFVGISPCFAEVIPSLNTKQTELIVVADLGGQSTENYFQAISPPDNEYKASSPSDVLTLSTPSLVSLLPVSTPELTPGYQTNKTLSLNGMSPLFLLGDDDFSRLWLTEKKEQLIELNAVGYVVNVDTETAWNELNELAQGLTLLPVSGSDLALRLGLTHYPVLISDKGLEQ</sequence>
<protein>
    <submittedName>
        <fullName evidence="2">Conjugal transfer protein</fullName>
    </submittedName>
</protein>
<evidence type="ECO:0000256" key="1">
    <source>
        <dbReference type="SAM" id="SignalP"/>
    </source>
</evidence>
<name>A0AAJ0YBC3_PROMI</name>
<keyword evidence="1" id="KW-0732">Signal</keyword>
<dbReference type="AlphaFoldDB" id="A0AAJ0YBC3"/>
<dbReference type="RefSeq" id="WP_065424744.1">
    <property type="nucleotide sequence ID" value="NZ_BGKS01000049.1"/>
</dbReference>
<dbReference type="EMBL" id="CP021694">
    <property type="protein sequence ID" value="ARX35922.1"/>
    <property type="molecule type" value="Genomic_DNA"/>
</dbReference>
<dbReference type="NCBIfam" id="TIGR03765">
    <property type="entry name" value="ICE_PFL_4695"/>
    <property type="match status" value="1"/>
</dbReference>
<reference evidence="2 3" key="1">
    <citation type="submission" date="2017-05" db="EMBL/GenBank/DDBJ databases">
        <title>Whole genome sequencing of Proteus mirabilis AR_0155.</title>
        <authorList>
            <person name="Conlan S."/>
            <person name="Thomas P.J."/>
            <person name="Mullikin J."/>
            <person name="Frank K.M."/>
            <person name="Segre J.A."/>
        </authorList>
    </citation>
    <scope>NUCLEOTIDE SEQUENCE [LARGE SCALE GENOMIC DNA]</scope>
    <source>
        <strain evidence="2 3">AR_0155</strain>
    </source>
</reference>
<evidence type="ECO:0000313" key="3">
    <source>
        <dbReference type="Proteomes" id="UP000195540"/>
    </source>
</evidence>